<dbReference type="AlphaFoldDB" id="A0A4Z0P5A2"/>
<evidence type="ECO:0000313" key="1">
    <source>
        <dbReference type="EMBL" id="TGE06461.1"/>
    </source>
</evidence>
<accession>A0A4Z0P5A2</accession>
<sequence>MSTASINPLTLLPKGRPFNVSQSLKRKMASSFAADANDFLWRVGILNSSRPHDTNSFFSKMYVDLLMSAECALKSLIVSLSPPNETPEDAYLKIRSLGHNLEKLYKEVERRAVNRLKLLKPAQRALLMDANTIGVGYRYDITIFFFLSRESRLDRAFQQGTVSRILNYDFIMALYNMLHELRDLADAAQLKRFGPLTALSMKQLGKIEEREDAFFAAVGHRL</sequence>
<reference evidence="1 2" key="1">
    <citation type="submission" date="2019-04" db="EMBL/GenBank/DDBJ databases">
        <authorList>
            <person name="Feng G."/>
            <person name="Zhang J."/>
            <person name="Zhu H."/>
        </authorList>
    </citation>
    <scope>NUCLEOTIDE SEQUENCE [LARGE SCALE GENOMIC DNA]</scope>
    <source>
        <strain evidence="1 2">92R-1</strain>
    </source>
</reference>
<protein>
    <submittedName>
        <fullName evidence="1">Uncharacterized protein</fullName>
    </submittedName>
</protein>
<comment type="caution">
    <text evidence="1">The sequence shown here is derived from an EMBL/GenBank/DDBJ whole genome shotgun (WGS) entry which is preliminary data.</text>
</comment>
<dbReference type="EMBL" id="SRLA01000003">
    <property type="protein sequence ID" value="TGE06461.1"/>
    <property type="molecule type" value="Genomic_DNA"/>
</dbReference>
<gene>
    <name evidence="1" type="ORF">EU556_16620</name>
</gene>
<keyword evidence="2" id="KW-1185">Reference proteome</keyword>
<dbReference type="Proteomes" id="UP000298337">
    <property type="component" value="Unassembled WGS sequence"/>
</dbReference>
<name>A0A4Z0P5A2_9BACT</name>
<evidence type="ECO:0000313" key="2">
    <source>
        <dbReference type="Proteomes" id="UP000298337"/>
    </source>
</evidence>
<dbReference type="RefSeq" id="WP_135435244.1">
    <property type="nucleotide sequence ID" value="NZ_SRLA01000003.1"/>
</dbReference>
<organism evidence="1 2">
    <name type="scientific">Hymenobacter fodinae</name>
    <dbReference type="NCBI Taxonomy" id="2510796"/>
    <lineage>
        <taxon>Bacteria</taxon>
        <taxon>Pseudomonadati</taxon>
        <taxon>Bacteroidota</taxon>
        <taxon>Cytophagia</taxon>
        <taxon>Cytophagales</taxon>
        <taxon>Hymenobacteraceae</taxon>
        <taxon>Hymenobacter</taxon>
    </lineage>
</organism>
<proteinExistence type="predicted"/>
<dbReference type="OrthoDB" id="876744at2"/>